<accession>A8YWH3</accession>
<dbReference type="Gene3D" id="1.10.260.40">
    <property type="entry name" value="lambda repressor-like DNA-binding domains"/>
    <property type="match status" value="1"/>
</dbReference>
<dbReference type="InterPro" id="IPR013430">
    <property type="entry name" value="Toxin_antidote_HigA"/>
</dbReference>
<feature type="domain" description="HTH cro/C1-type" evidence="2">
    <location>
        <begin position="31"/>
        <end position="85"/>
    </location>
</feature>
<evidence type="ECO:0000259" key="2">
    <source>
        <dbReference type="PROSITE" id="PS50943"/>
    </source>
</evidence>
<gene>
    <name evidence="3" type="ordered locus">lhv_1657</name>
</gene>
<dbReference type="Proteomes" id="UP000000790">
    <property type="component" value="Chromosome"/>
</dbReference>
<dbReference type="KEGG" id="lhe:lhv_1657"/>
<sequence>MKTIIKERGFIMLHRENKIKKYHVSSAADLIQETMEYYDITQTDLAERLGVSQKNISDILKRKRFINEILALRLEKVMGISSELLLTLDSHYKLEQAKANNEITKNDKKNPLFLRRYDWVSA</sequence>
<dbReference type="SUPFAM" id="SSF47413">
    <property type="entry name" value="lambda repressor-like DNA-binding domains"/>
    <property type="match status" value="1"/>
</dbReference>
<dbReference type="NCBIfam" id="TIGR02607">
    <property type="entry name" value="antidote_HigA"/>
    <property type="match status" value="1"/>
</dbReference>
<dbReference type="InterPro" id="IPR001387">
    <property type="entry name" value="Cro/C1-type_HTH"/>
</dbReference>
<organism evidence="3 4">
    <name type="scientific">Lactobacillus helveticus (strain DPC 4571)</name>
    <dbReference type="NCBI Taxonomy" id="405566"/>
    <lineage>
        <taxon>Bacteria</taxon>
        <taxon>Bacillati</taxon>
        <taxon>Bacillota</taxon>
        <taxon>Bacilli</taxon>
        <taxon>Lactobacillales</taxon>
        <taxon>Lactobacillaceae</taxon>
        <taxon>Lactobacillus</taxon>
    </lineage>
</organism>
<dbReference type="InterPro" id="IPR010982">
    <property type="entry name" value="Lambda_DNA-bd_dom_sf"/>
</dbReference>
<dbReference type="Pfam" id="PF01381">
    <property type="entry name" value="HTH_3"/>
    <property type="match status" value="1"/>
</dbReference>
<dbReference type="CDD" id="cd00093">
    <property type="entry name" value="HTH_XRE"/>
    <property type="match status" value="1"/>
</dbReference>
<dbReference type="eggNOG" id="COG3093">
    <property type="taxonomic scope" value="Bacteria"/>
</dbReference>
<reference evidence="3 4" key="1">
    <citation type="journal article" date="2008" name="J. Bacteriol.">
        <title>Genome sequence of Lactobacillus helveticus: an organism distinguished by selective gene loss and IS element expansion.</title>
        <authorList>
            <person name="Callanan M."/>
            <person name="Kaleta P."/>
            <person name="O'Callaghan J."/>
            <person name="O'Sullivan O."/>
            <person name="Jordan K."/>
            <person name="McAuliffe O."/>
            <person name="Sangrador-Vegas A."/>
            <person name="Slattery L."/>
            <person name="Fitzgerald G.F."/>
            <person name="Beresford T."/>
            <person name="Ross R.P."/>
        </authorList>
    </citation>
    <scope>NUCLEOTIDE SEQUENCE [LARGE SCALE GENOMIC DNA]</scope>
    <source>
        <strain evidence="3 4">DPC 4571</strain>
    </source>
</reference>
<protein>
    <recommendedName>
        <fullName evidence="2">HTH cro/C1-type domain-containing protein</fullName>
    </recommendedName>
</protein>
<dbReference type="PANTHER" id="PTHR36924:SF1">
    <property type="entry name" value="ANTITOXIN HIGA-1"/>
    <property type="match status" value="1"/>
</dbReference>
<evidence type="ECO:0000313" key="4">
    <source>
        <dbReference type="Proteomes" id="UP000000790"/>
    </source>
</evidence>
<dbReference type="EMBL" id="CP000517">
    <property type="protein sequence ID" value="ABX27559.1"/>
    <property type="molecule type" value="Genomic_DNA"/>
</dbReference>
<keyword evidence="1" id="KW-0238">DNA-binding</keyword>
<dbReference type="GO" id="GO:0003677">
    <property type="term" value="F:DNA binding"/>
    <property type="evidence" value="ECO:0007669"/>
    <property type="project" value="UniProtKB-KW"/>
</dbReference>
<evidence type="ECO:0000313" key="3">
    <source>
        <dbReference type="EMBL" id="ABX27559.1"/>
    </source>
</evidence>
<dbReference type="AlphaFoldDB" id="A8YWH3"/>
<proteinExistence type="predicted"/>
<dbReference type="PROSITE" id="PS50943">
    <property type="entry name" value="HTH_CROC1"/>
    <property type="match status" value="1"/>
</dbReference>
<dbReference type="SMART" id="SM00530">
    <property type="entry name" value="HTH_XRE"/>
    <property type="match status" value="1"/>
</dbReference>
<dbReference type="HOGENOM" id="CLU_2235085_0_0_9"/>
<evidence type="ECO:0000256" key="1">
    <source>
        <dbReference type="ARBA" id="ARBA00023125"/>
    </source>
</evidence>
<dbReference type="PANTHER" id="PTHR36924">
    <property type="entry name" value="ANTITOXIN HIGA-1"/>
    <property type="match status" value="1"/>
</dbReference>
<name>A8YWH3_LACH4</name>